<organism evidence="1 2">
    <name type="scientific">Piloderma croceum (strain F 1598)</name>
    <dbReference type="NCBI Taxonomy" id="765440"/>
    <lineage>
        <taxon>Eukaryota</taxon>
        <taxon>Fungi</taxon>
        <taxon>Dikarya</taxon>
        <taxon>Basidiomycota</taxon>
        <taxon>Agaricomycotina</taxon>
        <taxon>Agaricomycetes</taxon>
        <taxon>Agaricomycetidae</taxon>
        <taxon>Atheliales</taxon>
        <taxon>Atheliaceae</taxon>
        <taxon>Piloderma</taxon>
    </lineage>
</organism>
<name>A0A0C3ABF4_PILCF</name>
<reference evidence="2" key="2">
    <citation type="submission" date="2015-01" db="EMBL/GenBank/DDBJ databases">
        <title>Evolutionary Origins and Diversification of the Mycorrhizal Mutualists.</title>
        <authorList>
            <consortium name="DOE Joint Genome Institute"/>
            <consortium name="Mycorrhizal Genomics Consortium"/>
            <person name="Kohler A."/>
            <person name="Kuo A."/>
            <person name="Nagy L.G."/>
            <person name="Floudas D."/>
            <person name="Copeland A."/>
            <person name="Barry K.W."/>
            <person name="Cichocki N."/>
            <person name="Veneault-Fourrey C."/>
            <person name="LaButti K."/>
            <person name="Lindquist E.A."/>
            <person name="Lipzen A."/>
            <person name="Lundell T."/>
            <person name="Morin E."/>
            <person name="Murat C."/>
            <person name="Riley R."/>
            <person name="Ohm R."/>
            <person name="Sun H."/>
            <person name="Tunlid A."/>
            <person name="Henrissat B."/>
            <person name="Grigoriev I.V."/>
            <person name="Hibbett D.S."/>
            <person name="Martin F."/>
        </authorList>
    </citation>
    <scope>NUCLEOTIDE SEQUENCE [LARGE SCALE GENOMIC DNA]</scope>
    <source>
        <strain evidence="2">F 1598</strain>
    </source>
</reference>
<evidence type="ECO:0000313" key="1">
    <source>
        <dbReference type="EMBL" id="KIM71093.1"/>
    </source>
</evidence>
<dbReference type="InParanoid" id="A0A0C3ABF4"/>
<proteinExistence type="predicted"/>
<sequence length="105" mass="11996">MKRRLIRSYTIANLEAIPALIDTGINTQEVATSEGVRVDPSPFSHENTDEAVAYFEVNSQRFSDRRWTQIVTSYGVDSKGKRKMEIDDSEVDEQHFRSLYIPSSP</sequence>
<evidence type="ECO:0000313" key="2">
    <source>
        <dbReference type="Proteomes" id="UP000054166"/>
    </source>
</evidence>
<dbReference type="EMBL" id="KN833498">
    <property type="protein sequence ID" value="KIM71093.1"/>
    <property type="molecule type" value="Genomic_DNA"/>
</dbReference>
<accession>A0A0C3ABF4</accession>
<dbReference type="HOGENOM" id="CLU_2237636_0_0_1"/>
<gene>
    <name evidence="1" type="ORF">PILCRDRAFT_17388</name>
</gene>
<dbReference type="Proteomes" id="UP000054166">
    <property type="component" value="Unassembled WGS sequence"/>
</dbReference>
<reference evidence="1 2" key="1">
    <citation type="submission" date="2014-04" db="EMBL/GenBank/DDBJ databases">
        <authorList>
            <consortium name="DOE Joint Genome Institute"/>
            <person name="Kuo A."/>
            <person name="Tarkka M."/>
            <person name="Buscot F."/>
            <person name="Kohler A."/>
            <person name="Nagy L.G."/>
            <person name="Floudas D."/>
            <person name="Copeland A."/>
            <person name="Barry K.W."/>
            <person name="Cichocki N."/>
            <person name="Veneault-Fourrey C."/>
            <person name="LaButti K."/>
            <person name="Lindquist E.A."/>
            <person name="Lipzen A."/>
            <person name="Lundell T."/>
            <person name="Morin E."/>
            <person name="Murat C."/>
            <person name="Sun H."/>
            <person name="Tunlid A."/>
            <person name="Henrissat B."/>
            <person name="Grigoriev I.V."/>
            <person name="Hibbett D.S."/>
            <person name="Martin F."/>
            <person name="Nordberg H.P."/>
            <person name="Cantor M.N."/>
            <person name="Hua S.X."/>
        </authorList>
    </citation>
    <scope>NUCLEOTIDE SEQUENCE [LARGE SCALE GENOMIC DNA]</scope>
    <source>
        <strain evidence="1 2">F 1598</strain>
    </source>
</reference>
<protein>
    <submittedName>
        <fullName evidence="1">Uncharacterized protein</fullName>
    </submittedName>
</protein>
<dbReference type="AlphaFoldDB" id="A0A0C3ABF4"/>
<keyword evidence="2" id="KW-1185">Reference proteome</keyword>